<dbReference type="AlphaFoldDB" id="A0A561U6E6"/>
<name>A0A561U6E6_9PSEU</name>
<protein>
    <submittedName>
        <fullName evidence="2">Uncharacterized protein</fullName>
    </submittedName>
</protein>
<dbReference type="OrthoDB" id="3700158at2"/>
<comment type="caution">
    <text evidence="2">The sequence shown here is derived from an EMBL/GenBank/DDBJ whole genome shotgun (WGS) entry which is preliminary data.</text>
</comment>
<sequence>MSADGKTPEIRAAEDMVEERMTQAEEALAKATLFESELPEVKLTDERIEEIEQQIRNGNAPPEIVAFQRRVDEGEFSWQDVADGTAFRDESVRSAFSASVQNMQQAKDMLDAGYDPATVINNDPNRSAGADYDDEPPDSFLR</sequence>
<evidence type="ECO:0000256" key="1">
    <source>
        <dbReference type="SAM" id="MobiDB-lite"/>
    </source>
</evidence>
<dbReference type="Proteomes" id="UP000316184">
    <property type="component" value="Unassembled WGS sequence"/>
</dbReference>
<keyword evidence="3" id="KW-1185">Reference proteome</keyword>
<dbReference type="RefSeq" id="WP_145741253.1">
    <property type="nucleotide sequence ID" value="NZ_VIWX01000003.1"/>
</dbReference>
<gene>
    <name evidence="2" type="ORF">FHU35_13663</name>
</gene>
<dbReference type="EMBL" id="VIWX01000003">
    <property type="protein sequence ID" value="TWF94942.1"/>
    <property type="molecule type" value="Genomic_DNA"/>
</dbReference>
<accession>A0A561U6E6</accession>
<feature type="compositionally biased region" description="Acidic residues" evidence="1">
    <location>
        <begin position="131"/>
        <end position="142"/>
    </location>
</feature>
<evidence type="ECO:0000313" key="2">
    <source>
        <dbReference type="EMBL" id="TWF94942.1"/>
    </source>
</evidence>
<reference evidence="2 3" key="1">
    <citation type="submission" date="2019-06" db="EMBL/GenBank/DDBJ databases">
        <title>Sequencing the genomes of 1000 actinobacteria strains.</title>
        <authorList>
            <person name="Klenk H.-P."/>
        </authorList>
    </citation>
    <scope>NUCLEOTIDE SEQUENCE [LARGE SCALE GENOMIC DNA]</scope>
    <source>
        <strain evidence="2 3">DSM 46699</strain>
    </source>
</reference>
<evidence type="ECO:0000313" key="3">
    <source>
        <dbReference type="Proteomes" id="UP000316184"/>
    </source>
</evidence>
<organism evidence="2 3">
    <name type="scientific">Saccharopolyspora dendranthemae</name>
    <dbReference type="NCBI Taxonomy" id="1181886"/>
    <lineage>
        <taxon>Bacteria</taxon>
        <taxon>Bacillati</taxon>
        <taxon>Actinomycetota</taxon>
        <taxon>Actinomycetes</taxon>
        <taxon>Pseudonocardiales</taxon>
        <taxon>Pseudonocardiaceae</taxon>
        <taxon>Saccharopolyspora</taxon>
    </lineage>
</organism>
<feature type="region of interest" description="Disordered" evidence="1">
    <location>
        <begin position="114"/>
        <end position="142"/>
    </location>
</feature>
<proteinExistence type="predicted"/>